<protein>
    <submittedName>
        <fullName evidence="1">Uncharacterized protein</fullName>
    </submittedName>
</protein>
<dbReference type="EMBL" id="MH647060">
    <property type="protein sequence ID" value="AYD91360.1"/>
    <property type="molecule type" value="Genomic_DNA"/>
</dbReference>
<sequence>MQQQGKSEARQQLAFPSAAQNSIDLEITNNYLGCVTWLARQGLASQDRSGLGFAPVGSLQTNWLPLIRSNPNNEVGIAKLRLASALALATQLRSYAATQLRSYAATQRVGLPLLAEQEWFGLLCVPSNSCCKATGANHTITTA</sequence>
<name>A0A5H2Q7X5_9AGAR</name>
<dbReference type="GeneID" id="41954880"/>
<gene>
    <name evidence="1" type="primary">orf143</name>
</gene>
<geneLocation type="mitochondrion" evidence="1"/>
<accession>A0A5H2Q7X5</accession>
<reference evidence="1" key="1">
    <citation type="submission" date="2018-07" db="EMBL/GenBank/DDBJ databases">
        <authorList>
            <person name="Wan J."/>
            <person name="Li Y."/>
            <person name="Wang H."/>
            <person name="Tang L."/>
            <person name="Tan Q."/>
            <person name="Bao D."/>
            <person name="Yang R."/>
        </authorList>
    </citation>
    <scope>NUCLEOTIDE SEQUENCE</scope>
    <source>
        <strain evidence="1">V8</strain>
    </source>
</reference>
<evidence type="ECO:0000313" key="1">
    <source>
        <dbReference type="EMBL" id="AYD91360.1"/>
    </source>
</evidence>
<dbReference type="RefSeq" id="YP_009704471.1">
    <property type="nucleotide sequence ID" value="NC_044971.1"/>
</dbReference>
<organism evidence="1">
    <name type="scientific">Volvariella volvacea</name>
    <dbReference type="NCBI Taxonomy" id="36659"/>
    <lineage>
        <taxon>Eukaryota</taxon>
        <taxon>Fungi</taxon>
        <taxon>Dikarya</taxon>
        <taxon>Basidiomycota</taxon>
        <taxon>Agaricomycotina</taxon>
        <taxon>Agaricomycetes</taxon>
        <taxon>Agaricomycetidae</taxon>
        <taxon>Agaricales</taxon>
        <taxon>Pluteineae</taxon>
        <taxon>Pluteaceae</taxon>
        <taxon>Volvariella</taxon>
    </lineage>
</organism>
<keyword evidence="1" id="KW-0496">Mitochondrion</keyword>
<dbReference type="AlphaFoldDB" id="A0A5H2Q7X5"/>
<proteinExistence type="predicted"/>